<evidence type="ECO:0000256" key="2">
    <source>
        <dbReference type="SAM" id="Phobius"/>
    </source>
</evidence>
<accession>A0A1I7MIM0</accession>
<dbReference type="AlphaFoldDB" id="A0A1I7MIM0"/>
<reference evidence="3 4" key="1">
    <citation type="submission" date="2016-10" db="EMBL/GenBank/DDBJ databases">
        <authorList>
            <person name="de Groot N.N."/>
        </authorList>
    </citation>
    <scope>NUCLEOTIDE SEQUENCE [LARGE SCALE GENOMIC DNA]</scope>
    <source>
        <strain evidence="3 4">CGMCC 1.7054</strain>
    </source>
</reference>
<dbReference type="RefSeq" id="WP_091695480.1">
    <property type="nucleotide sequence ID" value="NZ_CBDRLN010000002.1"/>
</dbReference>
<feature type="region of interest" description="Disordered" evidence="1">
    <location>
        <begin position="1"/>
        <end position="23"/>
    </location>
</feature>
<dbReference type="EMBL" id="FPCG01000003">
    <property type="protein sequence ID" value="SFV21746.1"/>
    <property type="molecule type" value="Genomic_DNA"/>
</dbReference>
<dbReference type="STRING" id="574650.SAMN04487966_10319"/>
<keyword evidence="2" id="KW-0812">Transmembrane</keyword>
<evidence type="ECO:0000313" key="3">
    <source>
        <dbReference type="EMBL" id="SFV21746.1"/>
    </source>
</evidence>
<evidence type="ECO:0000313" key="4">
    <source>
        <dbReference type="Proteomes" id="UP000198881"/>
    </source>
</evidence>
<protein>
    <submittedName>
        <fullName evidence="3">Uncharacterized protein</fullName>
    </submittedName>
</protein>
<feature type="transmembrane region" description="Helical" evidence="2">
    <location>
        <begin position="220"/>
        <end position="240"/>
    </location>
</feature>
<sequence>MADQAPEPVYPTNTELPVPGTEPPPAVLDEDYVSGDWIAQDGRVIPAVGIVTESIDQAVLHRLRPLVDQRRIIAVTRQLPLDGRRLMLIVDSADEADTAHQIRTDAEATAHAMITERRTGMLLERLAPDTERRPRLDPGWIVLTVTLPSTPEQQAQTVLEVGEGVGWKEEGSAQRIEQAGRDLRADELLSDGLMQLVTTAVEETTPPDRGVWASLTQGRWIPLAGVVLLLVAVAVISRLLQRRRVRAVTAHRADHRWYASAGADPALRLRQVIEALALALDAPHARALPSARPALTTIVQDTLELDRIAPRSRTGHAAPPRRAGAHGIEERLEAALQLLAQLIR</sequence>
<evidence type="ECO:0000256" key="1">
    <source>
        <dbReference type="SAM" id="MobiDB-lite"/>
    </source>
</evidence>
<keyword evidence="2" id="KW-1133">Transmembrane helix</keyword>
<keyword evidence="2" id="KW-0472">Membrane</keyword>
<dbReference type="Proteomes" id="UP000198881">
    <property type="component" value="Unassembled WGS sequence"/>
</dbReference>
<organism evidence="3 4">
    <name type="scientific">Micrococcus terreus</name>
    <dbReference type="NCBI Taxonomy" id="574650"/>
    <lineage>
        <taxon>Bacteria</taxon>
        <taxon>Bacillati</taxon>
        <taxon>Actinomycetota</taxon>
        <taxon>Actinomycetes</taxon>
        <taxon>Micrococcales</taxon>
        <taxon>Micrococcaceae</taxon>
        <taxon>Micrococcus</taxon>
    </lineage>
</organism>
<keyword evidence="4" id="KW-1185">Reference proteome</keyword>
<proteinExistence type="predicted"/>
<name>A0A1I7MIM0_9MICC</name>
<gene>
    <name evidence="3" type="ORF">SAMN04487966_10319</name>
</gene>